<evidence type="ECO:0000313" key="3">
    <source>
        <dbReference type="Proteomes" id="UP000034947"/>
    </source>
</evidence>
<evidence type="ECO:0000256" key="1">
    <source>
        <dbReference type="SAM" id="MobiDB-lite"/>
    </source>
</evidence>
<dbReference type="InterPro" id="IPR051870">
    <property type="entry name" value="Elongin-A_domain"/>
</dbReference>
<feature type="compositionally biased region" description="Basic and acidic residues" evidence="1">
    <location>
        <begin position="228"/>
        <end position="247"/>
    </location>
</feature>
<keyword evidence="3" id="KW-1185">Reference proteome</keyword>
<sequence>MPPPSLLQLCTATAIRNVKYLNDIGNLPYALARPFLLKIESPEKLRMIEIQSPHIMKDDVELWLEFIKRDIPRWDEYALPEQPECWYDVYCDLQEQVQRAVDEDAEKLKMALDGINSERAKHSAKFVTDRRDICLPRERPTAKQRYASYDRKMGGITPVFGSTKSAASSSSDPLGTPIWSFERPPLLRSETKKRNNIFAATKRNTVLAVPTKQLNNRATQVRQAPRSLIEEHRRPSEPAIVRRKDPPMLRAPGRSHSHGISNVRSQSSPAVNSSLQEREARLRAITMGHAPNSSSQSLTAARVASPARLSSRNVSSLAAKKPTDPLRVGSRPQSQITPSTNIEDYKSSESGTNTDPDESKMSPPPAPRPGPVRKRPAPNVFIQPKKKKVI</sequence>
<dbReference type="EMBL" id="JYKN01003517">
    <property type="protein sequence ID" value="KKK12164.1"/>
    <property type="molecule type" value="Genomic_DNA"/>
</dbReference>
<accession>A0A0F8TXG6</accession>
<gene>
    <name evidence="2" type="ORF">AOCH_002682</name>
</gene>
<feature type="region of interest" description="Disordered" evidence="1">
    <location>
        <begin position="288"/>
        <end position="390"/>
    </location>
</feature>
<feature type="compositionally biased region" description="Polar residues" evidence="1">
    <location>
        <begin position="331"/>
        <end position="354"/>
    </location>
</feature>
<comment type="caution">
    <text evidence="2">The sequence shown here is derived from an EMBL/GenBank/DDBJ whole genome shotgun (WGS) entry which is preliminary data.</text>
</comment>
<protein>
    <recommendedName>
        <fullName evidence="4">RNA polymerase II transcription factor SIII (Elongin) subunit A</fullName>
    </recommendedName>
</protein>
<dbReference type="VEuPathDB" id="FungiDB:P175DRAFT_0503400"/>
<organism evidence="2 3">
    <name type="scientific">Aspergillus ochraceoroseus</name>
    <dbReference type="NCBI Taxonomy" id="138278"/>
    <lineage>
        <taxon>Eukaryota</taxon>
        <taxon>Fungi</taxon>
        <taxon>Dikarya</taxon>
        <taxon>Ascomycota</taxon>
        <taxon>Pezizomycotina</taxon>
        <taxon>Eurotiomycetes</taxon>
        <taxon>Eurotiomycetidae</taxon>
        <taxon>Eurotiales</taxon>
        <taxon>Aspergillaceae</taxon>
        <taxon>Aspergillus</taxon>
        <taxon>Aspergillus subgen. Nidulantes</taxon>
    </lineage>
</organism>
<evidence type="ECO:0000313" key="2">
    <source>
        <dbReference type="EMBL" id="KKK12164.1"/>
    </source>
</evidence>
<feature type="compositionally biased region" description="Polar residues" evidence="1">
    <location>
        <begin position="258"/>
        <end position="275"/>
    </location>
</feature>
<dbReference type="OrthoDB" id="21513at2759"/>
<dbReference type="PANTHER" id="PTHR15141">
    <property type="entry name" value="TRANSCRIPTION ELONGATION FACTOR B POLYPEPTIDE 3"/>
    <property type="match status" value="1"/>
</dbReference>
<dbReference type="Proteomes" id="UP000034947">
    <property type="component" value="Unassembled WGS sequence"/>
</dbReference>
<dbReference type="PANTHER" id="PTHR15141:SF76">
    <property type="entry name" value="TRANSCRIPTION ELONGATION FACTOR B POLYPEPTIDE 3"/>
    <property type="match status" value="1"/>
</dbReference>
<dbReference type="AlphaFoldDB" id="A0A0F8TXG6"/>
<reference evidence="2 3" key="1">
    <citation type="submission" date="2015-02" db="EMBL/GenBank/DDBJ databases">
        <title>Draft Genome Sequences of Two Closely-Related Aflatoxigenic Aspergillus Species Obtained from the Cote d'Ivoire.</title>
        <authorList>
            <person name="Moore G.G."/>
            <person name="Beltz S.B."/>
            <person name="Mack B.M."/>
        </authorList>
    </citation>
    <scope>NUCLEOTIDE SEQUENCE [LARGE SCALE GENOMIC DNA]</scope>
    <source>
        <strain evidence="2 3">SRRC1432</strain>
    </source>
</reference>
<dbReference type="GO" id="GO:0006368">
    <property type="term" value="P:transcription elongation by RNA polymerase II"/>
    <property type="evidence" value="ECO:0007669"/>
    <property type="project" value="InterPro"/>
</dbReference>
<dbReference type="Pfam" id="PF06881">
    <property type="entry name" value="Elongin_A"/>
    <property type="match status" value="1"/>
</dbReference>
<feature type="region of interest" description="Disordered" evidence="1">
    <location>
        <begin position="218"/>
        <end position="276"/>
    </location>
</feature>
<dbReference type="InterPro" id="IPR010684">
    <property type="entry name" value="RNA_pol_II_trans_fac_SIII_A"/>
</dbReference>
<proteinExistence type="predicted"/>
<name>A0A0F8TXG6_9EURO</name>
<dbReference type="Gene3D" id="6.10.250.3180">
    <property type="match status" value="1"/>
</dbReference>
<dbReference type="GO" id="GO:0070449">
    <property type="term" value="C:elongin complex"/>
    <property type="evidence" value="ECO:0007669"/>
    <property type="project" value="InterPro"/>
</dbReference>
<evidence type="ECO:0008006" key="4">
    <source>
        <dbReference type="Google" id="ProtNLM"/>
    </source>
</evidence>